<comment type="caution">
    <text evidence="1">The sequence shown here is derived from an EMBL/GenBank/DDBJ whole genome shotgun (WGS) entry which is preliminary data.</text>
</comment>
<protein>
    <recommendedName>
        <fullName evidence="3">Transposase</fullName>
    </recommendedName>
</protein>
<keyword evidence="2" id="KW-1185">Reference proteome</keyword>
<proteinExistence type="predicted"/>
<sequence length="37" mass="4295">MLRTVLVDRLNTAKSRHPVGFLDYGFQMKSELYLTGH</sequence>
<name>A0ABQ0IX28_GLUTH</name>
<gene>
    <name evidence="1" type="ORF">NBRC3257_1072</name>
</gene>
<organism evidence="1 2">
    <name type="scientific">Gluconobacter thailandicus NBRC 3257</name>
    <dbReference type="NCBI Taxonomy" id="1381097"/>
    <lineage>
        <taxon>Bacteria</taxon>
        <taxon>Pseudomonadati</taxon>
        <taxon>Pseudomonadota</taxon>
        <taxon>Alphaproteobacteria</taxon>
        <taxon>Acetobacterales</taxon>
        <taxon>Acetobacteraceae</taxon>
        <taxon>Gluconobacter</taxon>
    </lineage>
</organism>
<dbReference type="Proteomes" id="UP000018209">
    <property type="component" value="Unassembled WGS sequence"/>
</dbReference>
<evidence type="ECO:0000313" key="2">
    <source>
        <dbReference type="Proteomes" id="UP000018209"/>
    </source>
</evidence>
<accession>A0ABQ0IX28</accession>
<evidence type="ECO:0008006" key="3">
    <source>
        <dbReference type="Google" id="ProtNLM"/>
    </source>
</evidence>
<dbReference type="EMBL" id="BASM01000013">
    <property type="protein sequence ID" value="GAD26073.1"/>
    <property type="molecule type" value="Genomic_DNA"/>
</dbReference>
<evidence type="ECO:0000313" key="1">
    <source>
        <dbReference type="EMBL" id="GAD26073.1"/>
    </source>
</evidence>
<reference evidence="1 2" key="1">
    <citation type="submission" date="2013-08" db="EMBL/GenBank/DDBJ databases">
        <title>Gluconobacter thailandicus NBRC 3257 whole genome sequence.</title>
        <authorList>
            <person name="Matsutani M."/>
            <person name="Yakushi T."/>
            <person name="Matsushita K."/>
        </authorList>
    </citation>
    <scope>NUCLEOTIDE SEQUENCE [LARGE SCALE GENOMIC DNA]</scope>
    <source>
        <strain evidence="1 2">NBRC 3257</strain>
    </source>
</reference>